<sequence length="113" mass="13135">MELRTRYLAMRSLLHQRFMILLVRMDCDVQQNMLSANSKKNTGSIFPSPFKSASQNVWKKRGKTENHYPYKHETMEFDRAKPNCTLSTIVSTTSSDRNRSDSCRSATTISFNY</sequence>
<dbReference type="EMBL" id="CAADRP010000224">
    <property type="protein sequence ID" value="VFU25069.1"/>
    <property type="molecule type" value="Genomic_DNA"/>
</dbReference>
<gene>
    <name evidence="1" type="ORF">SVIM_LOCUS54307</name>
</gene>
<accession>A0A6N2K9J8</accession>
<organism evidence="1">
    <name type="scientific">Salix viminalis</name>
    <name type="common">Common osier</name>
    <name type="synonym">Basket willow</name>
    <dbReference type="NCBI Taxonomy" id="40686"/>
    <lineage>
        <taxon>Eukaryota</taxon>
        <taxon>Viridiplantae</taxon>
        <taxon>Streptophyta</taxon>
        <taxon>Embryophyta</taxon>
        <taxon>Tracheophyta</taxon>
        <taxon>Spermatophyta</taxon>
        <taxon>Magnoliopsida</taxon>
        <taxon>eudicotyledons</taxon>
        <taxon>Gunneridae</taxon>
        <taxon>Pentapetalae</taxon>
        <taxon>rosids</taxon>
        <taxon>fabids</taxon>
        <taxon>Malpighiales</taxon>
        <taxon>Salicaceae</taxon>
        <taxon>Saliceae</taxon>
        <taxon>Salix</taxon>
    </lineage>
</organism>
<reference evidence="1" key="1">
    <citation type="submission" date="2019-03" db="EMBL/GenBank/DDBJ databases">
        <authorList>
            <person name="Mank J."/>
            <person name="Almeida P."/>
        </authorList>
    </citation>
    <scope>NUCLEOTIDE SEQUENCE</scope>
    <source>
        <strain evidence="1">78183</strain>
    </source>
</reference>
<proteinExistence type="predicted"/>
<dbReference type="AlphaFoldDB" id="A0A6N2K9J8"/>
<protein>
    <submittedName>
        <fullName evidence="1">Uncharacterized protein</fullName>
    </submittedName>
</protein>
<evidence type="ECO:0000313" key="1">
    <source>
        <dbReference type="EMBL" id="VFU25069.1"/>
    </source>
</evidence>
<name>A0A6N2K9J8_SALVM</name>